<gene>
    <name evidence="1" type="ORF">LCGC14_1731970</name>
</gene>
<dbReference type="EMBL" id="LAZR01015727">
    <property type="protein sequence ID" value="KKM07633.1"/>
    <property type="molecule type" value="Genomic_DNA"/>
</dbReference>
<accession>A0A0F9K8Z0</accession>
<name>A0A0F9K8Z0_9ZZZZ</name>
<organism evidence="1">
    <name type="scientific">marine sediment metagenome</name>
    <dbReference type="NCBI Taxonomy" id="412755"/>
    <lineage>
        <taxon>unclassified sequences</taxon>
        <taxon>metagenomes</taxon>
        <taxon>ecological metagenomes</taxon>
    </lineage>
</organism>
<protein>
    <submittedName>
        <fullName evidence="1">Uncharacterized protein</fullName>
    </submittedName>
</protein>
<dbReference type="AlphaFoldDB" id="A0A0F9K8Z0"/>
<proteinExistence type="predicted"/>
<sequence length="94" mass="9913">MLEAAEPKLANPSIVPAVPQAIDKCAEAIVALKSSVSDLRGALGTVLTESPTTCSADKPEDRNVCSLANAIDDLTLEVRDATSYLNVMRSELQV</sequence>
<comment type="caution">
    <text evidence="1">The sequence shown here is derived from an EMBL/GenBank/DDBJ whole genome shotgun (WGS) entry which is preliminary data.</text>
</comment>
<reference evidence="1" key="1">
    <citation type="journal article" date="2015" name="Nature">
        <title>Complex archaea that bridge the gap between prokaryotes and eukaryotes.</title>
        <authorList>
            <person name="Spang A."/>
            <person name="Saw J.H."/>
            <person name="Jorgensen S.L."/>
            <person name="Zaremba-Niedzwiedzka K."/>
            <person name="Martijn J."/>
            <person name="Lind A.E."/>
            <person name="van Eijk R."/>
            <person name="Schleper C."/>
            <person name="Guy L."/>
            <person name="Ettema T.J."/>
        </authorList>
    </citation>
    <scope>NUCLEOTIDE SEQUENCE</scope>
</reference>
<evidence type="ECO:0000313" key="1">
    <source>
        <dbReference type="EMBL" id="KKM07633.1"/>
    </source>
</evidence>